<reference evidence="2 3" key="1">
    <citation type="submission" date="2018-03" db="EMBL/GenBank/DDBJ databases">
        <title>Comparative genomics illustrates the genes involved in a hyperalkaliphilic mechanisms of Serpentinomonas isolated from highly-alkaline calcium-rich serpentinized springs.</title>
        <authorList>
            <person name="Suzuki S."/>
            <person name="Ishii S."/>
            <person name="Walworth N."/>
            <person name="Bird L."/>
            <person name="Kuenen J.G."/>
            <person name="Nealson K.H."/>
        </authorList>
    </citation>
    <scope>NUCLEOTIDE SEQUENCE [LARGE SCALE GENOMIC DNA]</scope>
    <source>
        <strain evidence="2 3">P1</strain>
    </source>
</reference>
<comment type="caution">
    <text evidence="2">The sequence shown here is derived from an EMBL/GenBank/DDBJ whole genome shotgun (WGS) entry which is preliminary data.</text>
</comment>
<keyword evidence="3" id="KW-1185">Reference proteome</keyword>
<feature type="compositionally biased region" description="Low complexity" evidence="1">
    <location>
        <begin position="201"/>
        <end position="211"/>
    </location>
</feature>
<evidence type="ECO:0000256" key="1">
    <source>
        <dbReference type="SAM" id="MobiDB-lite"/>
    </source>
</evidence>
<protein>
    <submittedName>
        <fullName evidence="2">Uncharacterized protein</fullName>
    </submittedName>
</protein>
<gene>
    <name evidence="2" type="ORF">C6P64_10125</name>
</gene>
<sequence length="312" mass="34866">MKFHLGKRNTPRHLHSHQPSGNVSQVVALVDERYLKWLAAQHASAPLQLQRHNLQPVLVDLLRQSTPDAHLLRAYVFSDQQVLDLCDDVVVRSVPQHSIDGGLGLVRSLGLELNQLAQHGGAGLVLILSDDERLIPYIDEAQWRGLKVALVSDEGSLDMPKLMNEDPSWARLLLQADRRLALGASAWEALTVPGAVLQASRSAASQQPAQPSERDGETAEGYFSNALPSDDWLEQVRQVIQSWWSEETPDARLDLQEEMQNSQGVPPETDRHLLLRVRRELARTLSFQEKKAMRELIRATVLAPAQELPVES</sequence>
<accession>A0A2S9K4M5</accession>
<dbReference type="EMBL" id="PVLQ01000031">
    <property type="protein sequence ID" value="PRD65347.1"/>
    <property type="molecule type" value="Genomic_DNA"/>
</dbReference>
<name>A0A2S9K4M5_9BURK</name>
<evidence type="ECO:0000313" key="2">
    <source>
        <dbReference type="EMBL" id="PRD65347.1"/>
    </source>
</evidence>
<evidence type="ECO:0000313" key="3">
    <source>
        <dbReference type="Proteomes" id="UP000238589"/>
    </source>
</evidence>
<organism evidence="2 3">
    <name type="scientific">Malikia granosa</name>
    <dbReference type="NCBI Taxonomy" id="263067"/>
    <lineage>
        <taxon>Bacteria</taxon>
        <taxon>Pseudomonadati</taxon>
        <taxon>Pseudomonadota</taxon>
        <taxon>Betaproteobacteria</taxon>
        <taxon>Burkholderiales</taxon>
        <taxon>Comamonadaceae</taxon>
        <taxon>Malikia</taxon>
    </lineage>
</organism>
<dbReference type="AlphaFoldDB" id="A0A2S9K4M5"/>
<dbReference type="Proteomes" id="UP000238589">
    <property type="component" value="Unassembled WGS sequence"/>
</dbReference>
<feature type="region of interest" description="Disordered" evidence="1">
    <location>
        <begin position="201"/>
        <end position="221"/>
    </location>
</feature>
<proteinExistence type="predicted"/>